<dbReference type="AlphaFoldDB" id="A0A366HPY2"/>
<reference evidence="3 4" key="1">
    <citation type="submission" date="2018-06" db="EMBL/GenBank/DDBJ databases">
        <title>Genomic Encyclopedia of Type Strains, Phase IV (KMG-IV): sequencing the most valuable type-strain genomes for metagenomic binning, comparative biology and taxonomic classification.</title>
        <authorList>
            <person name="Goeker M."/>
        </authorList>
    </citation>
    <scope>NUCLEOTIDE SEQUENCE [LARGE SCALE GENOMIC DNA]</scope>
    <source>
        <strain evidence="3 4">DSM 25532</strain>
    </source>
</reference>
<gene>
    <name evidence="3" type="ORF">DES53_104488</name>
</gene>
<evidence type="ECO:0000313" key="4">
    <source>
        <dbReference type="Proteomes" id="UP000253426"/>
    </source>
</evidence>
<organism evidence="3 4">
    <name type="scientific">Roseimicrobium gellanilyticum</name>
    <dbReference type="NCBI Taxonomy" id="748857"/>
    <lineage>
        <taxon>Bacteria</taxon>
        <taxon>Pseudomonadati</taxon>
        <taxon>Verrucomicrobiota</taxon>
        <taxon>Verrucomicrobiia</taxon>
        <taxon>Verrucomicrobiales</taxon>
        <taxon>Verrucomicrobiaceae</taxon>
        <taxon>Roseimicrobium</taxon>
    </lineage>
</organism>
<evidence type="ECO:0000313" key="3">
    <source>
        <dbReference type="EMBL" id="RBP44665.1"/>
    </source>
</evidence>
<dbReference type="EMBL" id="QNRR01000004">
    <property type="protein sequence ID" value="RBP44665.1"/>
    <property type="molecule type" value="Genomic_DNA"/>
</dbReference>
<feature type="chain" id="PRO_5016744458" description="Secreted protein" evidence="2">
    <location>
        <begin position="24"/>
        <end position="135"/>
    </location>
</feature>
<name>A0A366HPY2_9BACT</name>
<evidence type="ECO:0000256" key="2">
    <source>
        <dbReference type="SAM" id="SignalP"/>
    </source>
</evidence>
<evidence type="ECO:0008006" key="5">
    <source>
        <dbReference type="Google" id="ProtNLM"/>
    </source>
</evidence>
<dbReference type="RefSeq" id="WP_113959047.1">
    <property type="nucleotide sequence ID" value="NZ_QNRR01000004.1"/>
</dbReference>
<protein>
    <recommendedName>
        <fullName evidence="5">Secreted protein</fullName>
    </recommendedName>
</protein>
<feature type="region of interest" description="Disordered" evidence="1">
    <location>
        <begin position="28"/>
        <end position="62"/>
    </location>
</feature>
<keyword evidence="2" id="KW-0732">Signal</keyword>
<dbReference type="Proteomes" id="UP000253426">
    <property type="component" value="Unassembled WGS sequence"/>
</dbReference>
<evidence type="ECO:0000256" key="1">
    <source>
        <dbReference type="SAM" id="MobiDB-lite"/>
    </source>
</evidence>
<feature type="signal peptide" evidence="2">
    <location>
        <begin position="1"/>
        <end position="23"/>
    </location>
</feature>
<sequence length="135" mass="14692">MNASNLFRVVLLLSLCLSLPVFADTKVPAGVDPTQTATDADYGHTKEKPVKVGDKDPTKGPKAERAYLDTLRDDDGKPVSYNRIGNFGAGPDGHIIDGYNVETSTGKKFVIYIDMYHSENDPVKQPAPVGLWKAK</sequence>
<dbReference type="OrthoDB" id="5522619at2"/>
<comment type="caution">
    <text evidence="3">The sequence shown here is derived from an EMBL/GenBank/DDBJ whole genome shotgun (WGS) entry which is preliminary data.</text>
</comment>
<proteinExistence type="predicted"/>
<accession>A0A366HPY2</accession>
<feature type="compositionally biased region" description="Basic and acidic residues" evidence="1">
    <location>
        <begin position="41"/>
        <end position="62"/>
    </location>
</feature>
<keyword evidence="4" id="KW-1185">Reference proteome</keyword>